<dbReference type="Proteomes" id="UP000240485">
    <property type="component" value="Segment"/>
</dbReference>
<dbReference type="RefSeq" id="YP_009639434.1">
    <property type="nucleotide sequence ID" value="NC_042350.1"/>
</dbReference>
<protein>
    <submittedName>
        <fullName evidence="1">Uncharacterized protein</fullName>
    </submittedName>
</protein>
<sequence precursor="true">MTYKTFSLRSLDRSTFLADLKAAFDGAGIHPYVKDLLRPIATV</sequence>
<keyword evidence="2" id="KW-1185">Reference proteome</keyword>
<evidence type="ECO:0000313" key="2">
    <source>
        <dbReference type="Proteomes" id="UP000240485"/>
    </source>
</evidence>
<dbReference type="KEGG" id="vg:40236228"/>
<dbReference type="EMBL" id="MF580957">
    <property type="protein sequence ID" value="AUO79068.1"/>
    <property type="molecule type" value="Genomic_DNA"/>
</dbReference>
<dbReference type="GeneID" id="40236228"/>
<accession>A0A2I6UGE4</accession>
<reference evidence="1 2" key="1">
    <citation type="submission" date="2017-07" db="EMBL/GenBank/DDBJ databases">
        <title>Characterization of ecologically diverse viruses infecting co-occurring strains of cosmopolitan hyperhalophilic Bacteroidetes.</title>
        <authorList>
            <person name="Villamor J."/>
            <person name="Ramos-Barbero M.D."/>
            <person name="Gonzalez-Torres P."/>
            <person name="Gabaldon T."/>
            <person name="Rollesso-Mora R."/>
            <person name="Meseguer I."/>
            <person name="Martinez-Garcia M."/>
            <person name="Santos F."/>
            <person name="Anton J."/>
        </authorList>
    </citation>
    <scope>NUCLEOTIDE SEQUENCE [LARGE SCALE GENOMIC DNA]</scope>
</reference>
<evidence type="ECO:0000313" key="1">
    <source>
        <dbReference type="EMBL" id="AUO79068.1"/>
    </source>
</evidence>
<organism evidence="1 2">
    <name type="scientific">Salinibacter phage M8CR30-2</name>
    <dbReference type="NCBI Taxonomy" id="2681615"/>
    <lineage>
        <taxon>Viruses</taxon>
        <taxon>Duplodnaviria</taxon>
        <taxon>Heunggongvirae</taxon>
        <taxon>Uroviricota</taxon>
        <taxon>Caudoviricetes</taxon>
        <taxon>Holosalinivirus</taxon>
        <taxon>Holosalinivirus M8CR302</taxon>
    </lineage>
</organism>
<proteinExistence type="predicted"/>
<name>A0A2I6UGE4_9CAUD</name>